<dbReference type="Pfam" id="PF13728">
    <property type="entry name" value="TraF"/>
    <property type="match status" value="1"/>
</dbReference>
<feature type="chain" id="PRO_5031524195" evidence="1">
    <location>
        <begin position="23"/>
        <end position="275"/>
    </location>
</feature>
<feature type="signal peptide" evidence="1">
    <location>
        <begin position="1"/>
        <end position="22"/>
    </location>
</feature>
<dbReference type="Proteomes" id="UP000541535">
    <property type="component" value="Unassembled WGS sequence"/>
</dbReference>
<evidence type="ECO:0000313" key="3">
    <source>
        <dbReference type="Proteomes" id="UP000541535"/>
    </source>
</evidence>
<evidence type="ECO:0000313" key="2">
    <source>
        <dbReference type="EMBL" id="MBB3122165.1"/>
    </source>
</evidence>
<dbReference type="NCBIfam" id="TIGR02740">
    <property type="entry name" value="TraF-like"/>
    <property type="match status" value="1"/>
</dbReference>
<dbReference type="SUPFAM" id="SSF52833">
    <property type="entry name" value="Thioredoxin-like"/>
    <property type="match status" value="1"/>
</dbReference>
<dbReference type="Gene3D" id="3.40.30.10">
    <property type="entry name" value="Glutaredoxin"/>
    <property type="match status" value="1"/>
</dbReference>
<evidence type="ECO:0000256" key="1">
    <source>
        <dbReference type="SAM" id="SignalP"/>
    </source>
</evidence>
<keyword evidence="3" id="KW-1185">Reference proteome</keyword>
<comment type="caution">
    <text evidence="2">The sequence shown here is derived from an EMBL/GenBank/DDBJ whole genome shotgun (WGS) entry which is preliminary data.</text>
</comment>
<name>A0A7W5FWM1_9BURK</name>
<dbReference type="InterPro" id="IPR014111">
    <property type="entry name" value="T4SS_TraF-like"/>
</dbReference>
<dbReference type="InterPro" id="IPR036249">
    <property type="entry name" value="Thioredoxin-like_sf"/>
</dbReference>
<dbReference type="AlphaFoldDB" id="A0A7W5FWM1"/>
<keyword evidence="1" id="KW-0732">Signal</keyword>
<organism evidence="2 3">
    <name type="scientific">Pseudoduganella violacea</name>
    <dbReference type="NCBI Taxonomy" id="1715466"/>
    <lineage>
        <taxon>Bacteria</taxon>
        <taxon>Pseudomonadati</taxon>
        <taxon>Pseudomonadota</taxon>
        <taxon>Betaproteobacteria</taxon>
        <taxon>Burkholderiales</taxon>
        <taxon>Oxalobacteraceae</taxon>
        <taxon>Telluria group</taxon>
        <taxon>Pseudoduganella</taxon>
    </lineage>
</organism>
<sequence>MKRRWIGFLAMLACLATTAAPARDLAPAPAGAVDDARRGWHFYDDPLAPEPAAPIMPPRLPARDAAPPELARLKRLQREMEDLRAVAVIHPTEANVRRYMVLEAQVMRNASQFADLAQRIAWTHPELDPATQGRPVNATALDVYEQTQAATRADTLARVGRDHVLMFFFRSDCPYCHAFAPVLKAFGQRYRIPLVAVSLDGGALPALPAARVDNGIVRTLKVAQVPAVFLAQPFAGRIVPLGFGVLSESQLVERIVALQDRPGAGQGAPLFWPGK</sequence>
<accession>A0A7W5FWM1</accession>
<protein>
    <submittedName>
        <fullName evidence="2">Conjugal transfer pilus assembly protein TraF</fullName>
    </submittedName>
</protein>
<proteinExistence type="predicted"/>
<dbReference type="EMBL" id="JACHXD010000025">
    <property type="protein sequence ID" value="MBB3122165.1"/>
    <property type="molecule type" value="Genomic_DNA"/>
</dbReference>
<gene>
    <name evidence="2" type="ORF">FHS03_005262</name>
</gene>
<dbReference type="RefSeq" id="WP_183443836.1">
    <property type="nucleotide sequence ID" value="NZ_JACHXD010000025.1"/>
</dbReference>
<reference evidence="2 3" key="1">
    <citation type="submission" date="2020-08" db="EMBL/GenBank/DDBJ databases">
        <title>Genomic Encyclopedia of Type Strains, Phase III (KMG-III): the genomes of soil and plant-associated and newly described type strains.</title>
        <authorList>
            <person name="Whitman W."/>
        </authorList>
    </citation>
    <scope>NUCLEOTIDE SEQUENCE [LARGE SCALE GENOMIC DNA]</scope>
    <source>
        <strain evidence="2 3">CECT 8897</strain>
    </source>
</reference>
<dbReference type="InterPro" id="IPR039555">
    <property type="entry name" value="TraF/TrbB"/>
</dbReference>